<feature type="compositionally biased region" description="Polar residues" evidence="7">
    <location>
        <begin position="671"/>
        <end position="686"/>
    </location>
</feature>
<dbReference type="Gene3D" id="1.10.510.10">
    <property type="entry name" value="Transferase(Phosphotransferase) domain 1"/>
    <property type="match status" value="1"/>
</dbReference>
<evidence type="ECO:0000256" key="2">
    <source>
        <dbReference type="ARBA" id="ARBA00022692"/>
    </source>
</evidence>
<feature type="region of interest" description="Disordered" evidence="7">
    <location>
        <begin position="620"/>
        <end position="650"/>
    </location>
</feature>
<dbReference type="SUPFAM" id="SSF55073">
    <property type="entry name" value="Nucleotide cyclase"/>
    <property type="match status" value="1"/>
</dbReference>
<feature type="domain" description="Guanylate cyclase" evidence="10">
    <location>
        <begin position="1023"/>
        <end position="1155"/>
    </location>
</feature>
<evidence type="ECO:0000259" key="10">
    <source>
        <dbReference type="PROSITE" id="PS50125"/>
    </source>
</evidence>
<dbReference type="Gene3D" id="3.30.70.1230">
    <property type="entry name" value="Nucleotide cyclase"/>
    <property type="match status" value="1"/>
</dbReference>
<dbReference type="Pfam" id="PF00211">
    <property type="entry name" value="Guanylate_cyc"/>
    <property type="match status" value="1"/>
</dbReference>
<feature type="signal peptide" evidence="9">
    <location>
        <begin position="1"/>
        <end position="21"/>
    </location>
</feature>
<dbReference type="PROSITE" id="PS50125">
    <property type="entry name" value="GUANYLATE_CYCLASE_2"/>
    <property type="match status" value="1"/>
</dbReference>
<feature type="chain" id="PRO_5030839739" description="Guanylate cyclase domain-containing protein" evidence="9">
    <location>
        <begin position="22"/>
        <end position="1328"/>
    </location>
</feature>
<evidence type="ECO:0000256" key="5">
    <source>
        <dbReference type="ARBA" id="ARBA00023136"/>
    </source>
</evidence>
<reference evidence="11" key="1">
    <citation type="submission" date="2021-01" db="EMBL/GenBank/DDBJ databases">
        <authorList>
            <person name="Corre E."/>
            <person name="Pelletier E."/>
            <person name="Niang G."/>
            <person name="Scheremetjew M."/>
            <person name="Finn R."/>
            <person name="Kale V."/>
            <person name="Holt S."/>
            <person name="Cochrane G."/>
            <person name="Meng A."/>
            <person name="Brown T."/>
            <person name="Cohen L."/>
        </authorList>
    </citation>
    <scope>NUCLEOTIDE SEQUENCE</scope>
    <source>
        <strain evidence="11">CCMP1320</strain>
    </source>
</reference>
<evidence type="ECO:0000256" key="4">
    <source>
        <dbReference type="ARBA" id="ARBA00022989"/>
    </source>
</evidence>
<dbReference type="GO" id="GO:0005886">
    <property type="term" value="C:plasma membrane"/>
    <property type="evidence" value="ECO:0007669"/>
    <property type="project" value="TreeGrafter"/>
</dbReference>
<accession>A0A7S3VSB5</accession>
<keyword evidence="9" id="KW-0732">Signal</keyword>
<keyword evidence="5 8" id="KW-0472">Membrane</keyword>
<gene>
    <name evidence="11" type="ORF">DTER00134_LOCUS16363</name>
</gene>
<feature type="region of interest" description="Disordered" evidence="7">
    <location>
        <begin position="663"/>
        <end position="686"/>
    </location>
</feature>
<dbReference type="InterPro" id="IPR029787">
    <property type="entry name" value="Nucleotide_cyclase"/>
</dbReference>
<dbReference type="PANTHER" id="PTHR11920:SF335">
    <property type="entry name" value="GUANYLATE CYCLASE"/>
    <property type="match status" value="1"/>
</dbReference>
<evidence type="ECO:0000256" key="8">
    <source>
        <dbReference type="SAM" id="Phobius"/>
    </source>
</evidence>
<keyword evidence="6" id="KW-0456">Lyase</keyword>
<proteinExistence type="predicted"/>
<evidence type="ECO:0000256" key="7">
    <source>
        <dbReference type="SAM" id="MobiDB-lite"/>
    </source>
</evidence>
<evidence type="ECO:0000256" key="6">
    <source>
        <dbReference type="ARBA" id="ARBA00023239"/>
    </source>
</evidence>
<feature type="transmembrane region" description="Helical" evidence="8">
    <location>
        <begin position="463"/>
        <end position="486"/>
    </location>
</feature>
<dbReference type="GO" id="GO:0001653">
    <property type="term" value="F:peptide receptor activity"/>
    <property type="evidence" value="ECO:0007669"/>
    <property type="project" value="TreeGrafter"/>
</dbReference>
<dbReference type="InterPro" id="IPR050401">
    <property type="entry name" value="Cyclic_nucleotide_synthase"/>
</dbReference>
<keyword evidence="4 8" id="KW-1133">Transmembrane helix</keyword>
<sequence>MGLLSLLLVLVLQTVHQSCRAQSDLVFRVGAVIGMVGQCTEINDAHLGYQMFANMLDNPDTSLFVEDAAGARRRIRFNYTRYNDDCEGKKHEALIGTLVNKDRVHFLFGSTPVFAFSESVLANDAKRLLYHCCVGPDSVYEMDMKYIYGIQASNTKYSEGAAKSMALAGNVKNLFIFYLDDNVFTHTTCENAIEYSLSVVHQLNEEFHIERVVKYKSADAAADPQFYPSLVDQAMSIGADAILGCDFKEPGFQVAKAVADRDYYLKALWLTVAPAYEDFADTLGPDASEFVLTPVQWHPAAKFADPFFGSAAEYSEKYSTTYGVSPSYVAAGASAVGYSLTTAIQDAFKGCTFRNQDADADGLLFDAGLLDCEKEEGENGTGYERVMRSLASQHIDTFFGAIALNSFRRNVALTPITAQVQSGVLQATLPIQVANKALVMPKPSTEDGEESGAEYIGSLQREAFITVVVIVVGSVLVFCLICVIIMGRSRQQSRMLENMLVISPDQLIIINHPVRLCDGSYECGKAMLCNTLVALEPLTEVKQKEMELNTKLGNLHKRPSLHGRASSVSAMKDLESILAGLHGTGLGLSNQSLGVPDNSCLEDDLEAPPSVLSKGVCEGAEDMQPQPLPSPPNRAKAFNGPPPDSHHSRRSKVSFNLVNIPDEEHEDTHPQHNFQVSGASESQIDTQWAETPSLTRAQILRLVWRSKNLQHPSVLPVLGVMWSLPSVPQNMAVLVTECQELGVLSSVMDNKTMELDAVKMLDICKDLAQVLAYLHAQTQPKLRPVLQPRLAGVMLNKHCRAKLRVPFTSLFDALPLDRSGCMDCATTCLKMALGGDASAHRKIPPYASRLPSEGRVGPHLAELEDVQQFGLDIACMLSSSQQVSHMSAARCCDWQKSTTRERDAAEGTVLPKACLNSLVEERGKEIAQLVSQCCAQDSAKRPSFTQIYERLEELGPEMIKRAQVAHRTTRRSPFKTTSSLSLGNNTQHAARADELLYEVFPRKVAETLKSGRFPEPEPYSCVSLFFSDIVGYTDTCSVLSLEEVLDMLHRLYSRFDALSDDLDLFKVGTVGDAYMCVANVRHPMPDTHAAAMARFAFGCGEIAKSEPISPRRPELGNIRIRMGIHAGPVMGAVVGTMNRRFCLFGDTVNVASRMESTSLTDHIQCSAPFIRLLQQQWPECAMLAVPQGARSIKGKGRMHTFYLFPDEQHRQASECQAASVESSSLLSPPKSSGALAERSSPAVLAKYLSASPEKSCPVALVKCRASMESSGPSVMAKRATSCSEGLVLEGRSGQLMLAGKGDPSSHGCWYGYEGCLEVASRGLSSNAE</sequence>
<dbReference type="Gene3D" id="3.40.50.2300">
    <property type="match status" value="2"/>
</dbReference>
<dbReference type="CDD" id="cd07302">
    <property type="entry name" value="CHD"/>
    <property type="match status" value="1"/>
</dbReference>
<dbReference type="InterPro" id="IPR028082">
    <property type="entry name" value="Peripla_BP_I"/>
</dbReference>
<evidence type="ECO:0000313" key="11">
    <source>
        <dbReference type="EMBL" id="CAE0501290.1"/>
    </source>
</evidence>
<dbReference type="GO" id="GO:0035556">
    <property type="term" value="P:intracellular signal transduction"/>
    <property type="evidence" value="ECO:0007669"/>
    <property type="project" value="InterPro"/>
</dbReference>
<dbReference type="PANTHER" id="PTHR11920">
    <property type="entry name" value="GUANYLYL CYCLASE"/>
    <property type="match status" value="1"/>
</dbReference>
<protein>
    <recommendedName>
        <fullName evidence="10">Guanylate cyclase domain-containing protein</fullName>
    </recommendedName>
</protein>
<keyword evidence="2 8" id="KW-0812">Transmembrane</keyword>
<dbReference type="GO" id="GO:0007168">
    <property type="term" value="P:receptor guanylyl cyclase signaling pathway"/>
    <property type="evidence" value="ECO:0007669"/>
    <property type="project" value="TreeGrafter"/>
</dbReference>
<dbReference type="GO" id="GO:0000166">
    <property type="term" value="F:nucleotide binding"/>
    <property type="evidence" value="ECO:0007669"/>
    <property type="project" value="UniProtKB-KW"/>
</dbReference>
<evidence type="ECO:0000256" key="3">
    <source>
        <dbReference type="ARBA" id="ARBA00022741"/>
    </source>
</evidence>
<dbReference type="SMART" id="SM00044">
    <property type="entry name" value="CYCc"/>
    <property type="match status" value="1"/>
</dbReference>
<dbReference type="SUPFAM" id="SSF53822">
    <property type="entry name" value="Periplasmic binding protein-like I"/>
    <property type="match status" value="1"/>
</dbReference>
<dbReference type="InterPro" id="IPR001054">
    <property type="entry name" value="A/G_cyclase"/>
</dbReference>
<organism evidence="11">
    <name type="scientific">Dunaliella tertiolecta</name>
    <name type="common">Green alga</name>
    <dbReference type="NCBI Taxonomy" id="3047"/>
    <lineage>
        <taxon>Eukaryota</taxon>
        <taxon>Viridiplantae</taxon>
        <taxon>Chlorophyta</taxon>
        <taxon>core chlorophytes</taxon>
        <taxon>Chlorophyceae</taxon>
        <taxon>CS clade</taxon>
        <taxon>Chlamydomonadales</taxon>
        <taxon>Dunaliellaceae</taxon>
        <taxon>Dunaliella</taxon>
    </lineage>
</organism>
<dbReference type="GO" id="GO:0004016">
    <property type="term" value="F:adenylate cyclase activity"/>
    <property type="evidence" value="ECO:0007669"/>
    <property type="project" value="TreeGrafter"/>
</dbReference>
<evidence type="ECO:0000256" key="9">
    <source>
        <dbReference type="SAM" id="SignalP"/>
    </source>
</evidence>
<dbReference type="EMBL" id="HBIP01027087">
    <property type="protein sequence ID" value="CAE0501290.1"/>
    <property type="molecule type" value="Transcribed_RNA"/>
</dbReference>
<name>A0A7S3VSB5_DUNTE</name>
<comment type="subcellular location">
    <subcellularLocation>
        <location evidence="1">Membrane</location>
        <topology evidence="1">Single-pass membrane protein</topology>
    </subcellularLocation>
</comment>
<dbReference type="GO" id="GO:0004383">
    <property type="term" value="F:guanylate cyclase activity"/>
    <property type="evidence" value="ECO:0007669"/>
    <property type="project" value="TreeGrafter"/>
</dbReference>
<dbReference type="InterPro" id="IPR011009">
    <property type="entry name" value="Kinase-like_dom_sf"/>
</dbReference>
<dbReference type="SUPFAM" id="SSF56112">
    <property type="entry name" value="Protein kinase-like (PK-like)"/>
    <property type="match status" value="1"/>
</dbReference>
<keyword evidence="3" id="KW-0547">Nucleotide-binding</keyword>
<evidence type="ECO:0000256" key="1">
    <source>
        <dbReference type="ARBA" id="ARBA00004167"/>
    </source>
</evidence>